<comment type="caution">
    <text evidence="2">The sequence shown here is derived from an EMBL/GenBank/DDBJ whole genome shotgun (WGS) entry which is preliminary data.</text>
</comment>
<proteinExistence type="predicted"/>
<dbReference type="RefSeq" id="WP_174682810.1">
    <property type="nucleotide sequence ID" value="NZ_JABUQZ010000003.1"/>
</dbReference>
<feature type="region of interest" description="Disordered" evidence="1">
    <location>
        <begin position="1"/>
        <end position="26"/>
    </location>
</feature>
<reference evidence="2 3" key="1">
    <citation type="submission" date="2020-06" db="EMBL/GenBank/DDBJ databases">
        <title>Haloterrigena sp. nov., an extremely halophilic archaeon isolated from a saline sediment.</title>
        <authorList>
            <person name="Liu B.-B."/>
        </authorList>
    </citation>
    <scope>NUCLEOTIDE SEQUENCE [LARGE SCALE GENOMIC DNA]</scope>
    <source>
        <strain evidence="2 3">SYSU A558-1</strain>
    </source>
</reference>
<evidence type="ECO:0000313" key="3">
    <source>
        <dbReference type="Proteomes" id="UP001016761"/>
    </source>
</evidence>
<protein>
    <submittedName>
        <fullName evidence="2">Uncharacterized protein</fullName>
    </submittedName>
</protein>
<feature type="region of interest" description="Disordered" evidence="1">
    <location>
        <begin position="88"/>
        <end position="124"/>
    </location>
</feature>
<feature type="compositionally biased region" description="Low complexity" evidence="1">
    <location>
        <begin position="90"/>
        <end position="105"/>
    </location>
</feature>
<dbReference type="Proteomes" id="UP001016761">
    <property type="component" value="Unassembled WGS sequence"/>
</dbReference>
<name>A0ABX2LMT4_9EURY</name>
<evidence type="ECO:0000313" key="2">
    <source>
        <dbReference type="EMBL" id="NUC74972.1"/>
    </source>
</evidence>
<feature type="region of interest" description="Disordered" evidence="1">
    <location>
        <begin position="195"/>
        <end position="217"/>
    </location>
</feature>
<accession>A0ABX2LMT4</accession>
<keyword evidence="3" id="KW-1185">Reference proteome</keyword>
<sequence>MNGRYNAGDGQTNEFPKLKATHGEDPARWLESSELMATARIRGIRDPELLEAYHAVAKQITAGKFRESILEAIAERKADLGLVAGDELADAPTPDATADPVPATDGGTELSHSEEETDTAEPEVSDVAIHPDAAGLEAGEVLVLERGERTEYIFPATADAAEPYLARIFADGDERTPEPVALSFDEVLSRFEGSPDSVPLAEIDVDAPRGAATGGDA</sequence>
<dbReference type="EMBL" id="JABUQZ010000003">
    <property type="protein sequence ID" value="NUC74972.1"/>
    <property type="molecule type" value="Genomic_DNA"/>
</dbReference>
<evidence type="ECO:0000256" key="1">
    <source>
        <dbReference type="SAM" id="MobiDB-lite"/>
    </source>
</evidence>
<gene>
    <name evidence="2" type="ORF">HTZ84_22160</name>
</gene>
<organism evidence="2 3">
    <name type="scientific">Haloterrigena gelatinilytica</name>
    <dbReference type="NCBI Taxonomy" id="2741724"/>
    <lineage>
        <taxon>Archaea</taxon>
        <taxon>Methanobacteriati</taxon>
        <taxon>Methanobacteriota</taxon>
        <taxon>Stenosarchaea group</taxon>
        <taxon>Halobacteria</taxon>
        <taxon>Halobacteriales</taxon>
        <taxon>Natrialbaceae</taxon>
        <taxon>Haloterrigena</taxon>
    </lineage>
</organism>
<feature type="compositionally biased region" description="Acidic residues" evidence="1">
    <location>
        <begin position="115"/>
        <end position="124"/>
    </location>
</feature>